<name>A0A5B9W696_9BACT</name>
<evidence type="ECO:0000313" key="3">
    <source>
        <dbReference type="Proteomes" id="UP000324233"/>
    </source>
</evidence>
<keyword evidence="2" id="KW-0969">Cilium</keyword>
<evidence type="ECO:0000313" key="2">
    <source>
        <dbReference type="EMBL" id="QEH35744.1"/>
    </source>
</evidence>
<reference evidence="2 3" key="1">
    <citation type="submission" date="2019-08" db="EMBL/GenBank/DDBJ databases">
        <title>Deep-cultivation of Planctomycetes and their phenomic and genomic characterization uncovers novel biology.</title>
        <authorList>
            <person name="Wiegand S."/>
            <person name="Jogler M."/>
            <person name="Boedeker C."/>
            <person name="Pinto D."/>
            <person name="Vollmers J."/>
            <person name="Rivas-Marin E."/>
            <person name="Kohn T."/>
            <person name="Peeters S.H."/>
            <person name="Heuer A."/>
            <person name="Rast P."/>
            <person name="Oberbeckmann S."/>
            <person name="Bunk B."/>
            <person name="Jeske O."/>
            <person name="Meyerdierks A."/>
            <person name="Storesund J.E."/>
            <person name="Kallscheuer N."/>
            <person name="Luecker S."/>
            <person name="Lage O.M."/>
            <person name="Pohl T."/>
            <person name="Merkel B.J."/>
            <person name="Hornburger P."/>
            <person name="Mueller R.-W."/>
            <person name="Bruemmer F."/>
            <person name="Labrenz M."/>
            <person name="Spormann A.M."/>
            <person name="Op den Camp H."/>
            <person name="Overmann J."/>
            <person name="Amann R."/>
            <person name="Jetten M.S.M."/>
            <person name="Mascher T."/>
            <person name="Medema M.H."/>
            <person name="Devos D.P."/>
            <person name="Kaster A.-K."/>
            <person name="Ovreas L."/>
            <person name="Rohde M."/>
            <person name="Galperin M.Y."/>
            <person name="Jogler C."/>
        </authorList>
    </citation>
    <scope>NUCLEOTIDE SEQUENCE [LARGE SCALE GENOMIC DNA]</scope>
    <source>
        <strain evidence="2 3">OJF2</strain>
    </source>
</reference>
<gene>
    <name evidence="2" type="primary">fliG</name>
    <name evidence="2" type="ORF">OJF2_43010</name>
</gene>
<dbReference type="InterPro" id="IPR023087">
    <property type="entry name" value="Flg_Motor_Flig_C"/>
</dbReference>
<dbReference type="OrthoDB" id="283488at2"/>
<dbReference type="PRINTS" id="PR00954">
    <property type="entry name" value="FLGMOTORFLIG"/>
</dbReference>
<sequence>MTTPTPRAAADPAGDASAPPLAVEAGAIPPLRKAAIVLVSLEQSLASQLLQHLDRAAVEAVTWEIARLERIDPAEQEAVLEEFLGQGLRRLCFVFEDLLRMDDRDVRGAYHEEDIDAWALALAGAAPPVRAKVFGSLDPASAASLRAHLEGMGPFRLSDAESAQVDLAERFRRLHDRGAVRLPEPSARDEVLV</sequence>
<dbReference type="Proteomes" id="UP000324233">
    <property type="component" value="Chromosome"/>
</dbReference>
<accession>A0A5B9W696</accession>
<evidence type="ECO:0000259" key="1">
    <source>
        <dbReference type="Pfam" id="PF01706"/>
    </source>
</evidence>
<dbReference type="Pfam" id="PF01706">
    <property type="entry name" value="FliG_C"/>
    <property type="match status" value="1"/>
</dbReference>
<dbReference type="AlphaFoldDB" id="A0A5B9W696"/>
<dbReference type="EMBL" id="CP042997">
    <property type="protein sequence ID" value="QEH35744.1"/>
    <property type="molecule type" value="Genomic_DNA"/>
</dbReference>
<feature type="domain" description="Flagellar motor switch protein FliG C-terminal" evidence="1">
    <location>
        <begin position="84"/>
        <end position="182"/>
    </location>
</feature>
<dbReference type="Gene3D" id="1.10.220.30">
    <property type="match status" value="2"/>
</dbReference>
<dbReference type="GO" id="GO:0071973">
    <property type="term" value="P:bacterial-type flagellum-dependent cell motility"/>
    <property type="evidence" value="ECO:0007669"/>
    <property type="project" value="InterPro"/>
</dbReference>
<keyword evidence="2" id="KW-0966">Cell projection</keyword>
<dbReference type="InterPro" id="IPR011002">
    <property type="entry name" value="FliG_a-hlx"/>
</dbReference>
<dbReference type="GO" id="GO:0003774">
    <property type="term" value="F:cytoskeletal motor activity"/>
    <property type="evidence" value="ECO:0007669"/>
    <property type="project" value="InterPro"/>
</dbReference>
<dbReference type="RefSeq" id="WP_148595502.1">
    <property type="nucleotide sequence ID" value="NZ_CP042997.1"/>
</dbReference>
<dbReference type="GO" id="GO:0009288">
    <property type="term" value="C:bacterial-type flagellum"/>
    <property type="evidence" value="ECO:0007669"/>
    <property type="project" value="InterPro"/>
</dbReference>
<dbReference type="PANTHER" id="PTHR30534">
    <property type="entry name" value="FLAGELLAR MOTOR SWITCH PROTEIN FLIG"/>
    <property type="match status" value="1"/>
</dbReference>
<dbReference type="GO" id="GO:0006935">
    <property type="term" value="P:chemotaxis"/>
    <property type="evidence" value="ECO:0007669"/>
    <property type="project" value="InterPro"/>
</dbReference>
<keyword evidence="2" id="KW-0282">Flagellum</keyword>
<protein>
    <submittedName>
        <fullName evidence="2">Flagellar motor switch protein FliG</fullName>
    </submittedName>
</protein>
<keyword evidence="3" id="KW-1185">Reference proteome</keyword>
<dbReference type="SUPFAM" id="SSF48029">
    <property type="entry name" value="FliG"/>
    <property type="match status" value="1"/>
</dbReference>
<dbReference type="KEGG" id="agv:OJF2_43010"/>
<proteinExistence type="predicted"/>
<dbReference type="PANTHER" id="PTHR30534:SF0">
    <property type="entry name" value="FLAGELLAR MOTOR SWITCH PROTEIN FLIG"/>
    <property type="match status" value="1"/>
</dbReference>
<dbReference type="InterPro" id="IPR000090">
    <property type="entry name" value="Flg_Motor_Flig"/>
</dbReference>
<organism evidence="2 3">
    <name type="scientific">Aquisphaera giovannonii</name>
    <dbReference type="NCBI Taxonomy" id="406548"/>
    <lineage>
        <taxon>Bacteria</taxon>
        <taxon>Pseudomonadati</taxon>
        <taxon>Planctomycetota</taxon>
        <taxon>Planctomycetia</taxon>
        <taxon>Isosphaerales</taxon>
        <taxon>Isosphaeraceae</taxon>
        <taxon>Aquisphaera</taxon>
    </lineage>
</organism>